<dbReference type="Proteomes" id="UP000193560">
    <property type="component" value="Unassembled WGS sequence"/>
</dbReference>
<dbReference type="OrthoDB" id="153872at2759"/>
<organism evidence="4 5">
    <name type="scientific">Absidia repens</name>
    <dbReference type="NCBI Taxonomy" id="90262"/>
    <lineage>
        <taxon>Eukaryota</taxon>
        <taxon>Fungi</taxon>
        <taxon>Fungi incertae sedis</taxon>
        <taxon>Mucoromycota</taxon>
        <taxon>Mucoromycotina</taxon>
        <taxon>Mucoromycetes</taxon>
        <taxon>Mucorales</taxon>
        <taxon>Cunninghamellaceae</taxon>
        <taxon>Absidia</taxon>
    </lineage>
</organism>
<evidence type="ECO:0000256" key="1">
    <source>
        <dbReference type="ARBA" id="ARBA00005655"/>
    </source>
</evidence>
<keyword evidence="2" id="KW-0175">Coiled coil</keyword>
<dbReference type="PANTHER" id="PTHR12375">
    <property type="entry name" value="RNA-BINDING PROTEIN LUC7-RELATED"/>
    <property type="match status" value="1"/>
</dbReference>
<dbReference type="AlphaFoldDB" id="A0A1X2I885"/>
<feature type="compositionally biased region" description="Basic residues" evidence="3">
    <location>
        <begin position="244"/>
        <end position="261"/>
    </location>
</feature>
<comment type="similarity">
    <text evidence="1">Belongs to the Luc7 family.</text>
</comment>
<comment type="caution">
    <text evidence="4">The sequence shown here is derived from an EMBL/GenBank/DDBJ whole genome shotgun (WGS) entry which is preliminary data.</text>
</comment>
<feature type="compositionally biased region" description="Basic residues" evidence="3">
    <location>
        <begin position="294"/>
        <end position="308"/>
    </location>
</feature>
<keyword evidence="5" id="KW-1185">Reference proteome</keyword>
<evidence type="ECO:0000313" key="4">
    <source>
        <dbReference type="EMBL" id="ORZ11497.1"/>
    </source>
</evidence>
<dbReference type="InterPro" id="IPR004882">
    <property type="entry name" value="Luc7-rel"/>
</dbReference>
<evidence type="ECO:0008006" key="6">
    <source>
        <dbReference type="Google" id="ProtNLM"/>
    </source>
</evidence>
<proteinExistence type="inferred from homology"/>
<protein>
    <recommendedName>
        <fullName evidence="6">LUC7-domain-containing protein</fullName>
    </recommendedName>
</protein>
<dbReference type="GO" id="GO:0006376">
    <property type="term" value="P:mRNA splice site recognition"/>
    <property type="evidence" value="ECO:0007669"/>
    <property type="project" value="InterPro"/>
</dbReference>
<feature type="coiled-coil region" evidence="2">
    <location>
        <begin position="100"/>
        <end position="169"/>
    </location>
</feature>
<accession>A0A1X2I885</accession>
<evidence type="ECO:0000256" key="2">
    <source>
        <dbReference type="SAM" id="Coils"/>
    </source>
</evidence>
<feature type="compositionally biased region" description="Basic and acidic residues" evidence="3">
    <location>
        <begin position="233"/>
        <end position="243"/>
    </location>
</feature>
<dbReference type="Pfam" id="PF03194">
    <property type="entry name" value="LUC7"/>
    <property type="match status" value="1"/>
</dbReference>
<reference evidence="4 5" key="1">
    <citation type="submission" date="2016-07" db="EMBL/GenBank/DDBJ databases">
        <title>Pervasive Adenine N6-methylation of Active Genes in Fungi.</title>
        <authorList>
            <consortium name="DOE Joint Genome Institute"/>
            <person name="Mondo S.J."/>
            <person name="Dannebaum R.O."/>
            <person name="Kuo R.C."/>
            <person name="Labutti K."/>
            <person name="Haridas S."/>
            <person name="Kuo A."/>
            <person name="Salamov A."/>
            <person name="Ahrendt S.R."/>
            <person name="Lipzen A."/>
            <person name="Sullivan W."/>
            <person name="Andreopoulos W.B."/>
            <person name="Clum A."/>
            <person name="Lindquist E."/>
            <person name="Daum C."/>
            <person name="Ramamoorthy G.K."/>
            <person name="Gryganskyi A."/>
            <person name="Culley D."/>
            <person name="Magnuson J.K."/>
            <person name="James T.Y."/>
            <person name="O'Malley M.A."/>
            <person name="Stajich J.E."/>
            <person name="Spatafora J.W."/>
            <person name="Visel A."/>
            <person name="Grigoriev I.V."/>
        </authorList>
    </citation>
    <scope>NUCLEOTIDE SEQUENCE [LARGE SCALE GENOMIC DNA]</scope>
    <source>
        <strain evidence="4 5">NRRL 1336</strain>
    </source>
</reference>
<sequence length="308" mass="37234">MDYQKAMLNDLMSQYVEVDNKDFWDENVCKNYLVAFCPHLLFTNTKSDLGACTKIHNDRLKEKYQQANDRDKYSYEDEFYTFLQQLINDVSRKIRHGRERVNLQDEKKKESKELVNEERQEKVVLLEVKIKELLQKIEEAGEEGRVQEASDLTNQVEKLQVELKLLKEMEEMASKSEKRMEVCEVCGALLVTHDTTEKPTAHFDGKQHLGYMKIREALDNRQPYRSNSHRRSGGGDRDYGRGRHDYHHRRDYNRDRHHHRSRRDDNQHHRRHRDRSGNEDDWNSEMERYDRGRRQQQRRSRSRSPRRW</sequence>
<dbReference type="EMBL" id="MCGE01000021">
    <property type="protein sequence ID" value="ORZ11497.1"/>
    <property type="molecule type" value="Genomic_DNA"/>
</dbReference>
<feature type="region of interest" description="Disordered" evidence="3">
    <location>
        <begin position="217"/>
        <end position="308"/>
    </location>
</feature>
<dbReference type="GO" id="GO:0003729">
    <property type="term" value="F:mRNA binding"/>
    <property type="evidence" value="ECO:0007669"/>
    <property type="project" value="InterPro"/>
</dbReference>
<name>A0A1X2I885_9FUNG</name>
<dbReference type="GO" id="GO:0005685">
    <property type="term" value="C:U1 snRNP"/>
    <property type="evidence" value="ECO:0007669"/>
    <property type="project" value="InterPro"/>
</dbReference>
<evidence type="ECO:0000313" key="5">
    <source>
        <dbReference type="Proteomes" id="UP000193560"/>
    </source>
</evidence>
<dbReference type="STRING" id="90262.A0A1X2I885"/>
<evidence type="ECO:0000256" key="3">
    <source>
        <dbReference type="SAM" id="MobiDB-lite"/>
    </source>
</evidence>
<gene>
    <name evidence="4" type="ORF">BCR42DRAFT_421229</name>
</gene>